<dbReference type="InterPro" id="IPR005467">
    <property type="entry name" value="His_kinase_dom"/>
</dbReference>
<dbReference type="InterPro" id="IPR003018">
    <property type="entry name" value="GAF"/>
</dbReference>
<dbReference type="PANTHER" id="PTHR43711">
    <property type="entry name" value="TWO-COMPONENT HISTIDINE KINASE"/>
    <property type="match status" value="1"/>
</dbReference>
<accession>A0ABT3T0W6</accession>
<dbReference type="Gene3D" id="3.30.565.10">
    <property type="entry name" value="Histidine kinase-like ATPase, C-terminal domain"/>
    <property type="match status" value="1"/>
</dbReference>
<dbReference type="RefSeq" id="WP_279247651.1">
    <property type="nucleotide sequence ID" value="NZ_SHNO01000001.1"/>
</dbReference>
<keyword evidence="5 9" id="KW-0418">Kinase</keyword>
<keyword evidence="7" id="KW-1133">Transmembrane helix</keyword>
<dbReference type="SMART" id="SM00387">
    <property type="entry name" value="HATPase_c"/>
    <property type="match status" value="1"/>
</dbReference>
<dbReference type="InterPro" id="IPR003594">
    <property type="entry name" value="HATPase_dom"/>
</dbReference>
<feature type="domain" description="Histidine kinase" evidence="8">
    <location>
        <begin position="503"/>
        <end position="706"/>
    </location>
</feature>
<evidence type="ECO:0000256" key="7">
    <source>
        <dbReference type="SAM" id="Phobius"/>
    </source>
</evidence>
<evidence type="ECO:0000256" key="3">
    <source>
        <dbReference type="ARBA" id="ARBA00022553"/>
    </source>
</evidence>
<dbReference type="CDD" id="cd00082">
    <property type="entry name" value="HisKA"/>
    <property type="match status" value="1"/>
</dbReference>
<dbReference type="Proteomes" id="UP001143304">
    <property type="component" value="Unassembled WGS sequence"/>
</dbReference>
<dbReference type="NCBIfam" id="TIGR02916">
    <property type="entry name" value="PEP_his_kin"/>
    <property type="match status" value="1"/>
</dbReference>
<keyword evidence="6" id="KW-0902">Two-component regulatory system</keyword>
<dbReference type="SUPFAM" id="SSF47384">
    <property type="entry name" value="Homodimeric domain of signal transducing histidine kinase"/>
    <property type="match status" value="1"/>
</dbReference>
<keyword evidence="10" id="KW-1185">Reference proteome</keyword>
<evidence type="ECO:0000256" key="4">
    <source>
        <dbReference type="ARBA" id="ARBA00022679"/>
    </source>
</evidence>
<dbReference type="SMART" id="SM00065">
    <property type="entry name" value="GAF"/>
    <property type="match status" value="1"/>
</dbReference>
<feature type="transmembrane region" description="Helical" evidence="7">
    <location>
        <begin position="259"/>
        <end position="281"/>
    </location>
</feature>
<protein>
    <recommendedName>
        <fullName evidence="2">histidine kinase</fullName>
        <ecNumber evidence="2">2.7.13.3</ecNumber>
    </recommendedName>
</protein>
<evidence type="ECO:0000256" key="2">
    <source>
        <dbReference type="ARBA" id="ARBA00012438"/>
    </source>
</evidence>
<dbReference type="InterPro" id="IPR014265">
    <property type="entry name" value="XrtA/PrsK"/>
</dbReference>
<evidence type="ECO:0000313" key="10">
    <source>
        <dbReference type="Proteomes" id="UP001143304"/>
    </source>
</evidence>
<dbReference type="InterPro" id="IPR004358">
    <property type="entry name" value="Sig_transdc_His_kin-like_C"/>
</dbReference>
<dbReference type="PRINTS" id="PR00344">
    <property type="entry name" value="BCTRLSENSOR"/>
</dbReference>
<reference evidence="9" key="1">
    <citation type="submission" date="2019-02" db="EMBL/GenBank/DDBJ databases">
        <authorList>
            <person name="Li S.-H."/>
        </authorList>
    </citation>
    <scope>NUCLEOTIDE SEQUENCE</scope>
    <source>
        <strain evidence="9">IMCC11814</strain>
    </source>
</reference>
<keyword evidence="4 9" id="KW-0808">Transferase</keyword>
<keyword evidence="7" id="KW-0812">Transmembrane</keyword>
<dbReference type="Gene3D" id="1.10.287.130">
    <property type="match status" value="1"/>
</dbReference>
<sequence>MLSLDLEPQASIIGNIGIYSYGTAMLAYAMLVILAFITRRTTPMGMPLLAASSLTTLWASAVTLSLLLTEPKFELVRLTEAARNAAWLFVLFKFIGQRIQGTDHILTTSRWVLWFFACTAIIFCFLFGAVPLAEDIPILSSAARKASFSIWLAVSILGLLLLEQLFRNSNEHELWACKHLCVGLGLFFTYDFFMYAQALLFQQLDKEVWQARGFATTMAAILIATSLSRWEHDKSPDYVTSDDEPGGLYLSRHVAFHSLTLMAAGIYLITMALAAYFISYLGGTWGGVFQIVFLCGAGMILAVLLFSGRIRARMRVWLSKNFFSYKYDYRLEWLEFTRILASENMDVPENITRAVANLAQSPAGILWSLGDEGRFDLDANWQMPAPQNAMELSPIAGWLRENEWIIDIDEWKLEPDLYGNLRMPRELAEIPGAWLVIPLIFGERLQGMLLLRRADQARDLNWEDRDLLKVAGKQAAIHLAQHQADQALAQSRQFEAFNRLSAYVIHDLKNILAQLSLVVANAQKHKQNPDFIDDMVDTVSNTVNRMNSLMAQLREGNMPQKPGAFSVKQLLTAVVKDSEHRLPSPKLEVECDKATLECDRERLHSVFEHLIQNAQEATDDSGYVTVRVKGTEGAALIEIEDNGVGMNEQFLRKRLFRPFDSTKGLTGMGIGVFESRDFVRSLGGDIEVTSKPGEGTLFKVNIPCSARTPEATAKASLEENLS</sequence>
<dbReference type="Pfam" id="PF02518">
    <property type="entry name" value="HATPase_c"/>
    <property type="match status" value="1"/>
</dbReference>
<dbReference type="InterPro" id="IPR003661">
    <property type="entry name" value="HisK_dim/P_dom"/>
</dbReference>
<keyword evidence="7" id="KW-0472">Membrane</keyword>
<evidence type="ECO:0000256" key="5">
    <source>
        <dbReference type="ARBA" id="ARBA00022777"/>
    </source>
</evidence>
<dbReference type="GO" id="GO:0004673">
    <property type="term" value="F:protein histidine kinase activity"/>
    <property type="evidence" value="ECO:0007669"/>
    <property type="project" value="UniProtKB-EC"/>
</dbReference>
<feature type="transmembrane region" description="Helical" evidence="7">
    <location>
        <begin position="174"/>
        <end position="196"/>
    </location>
</feature>
<feature type="transmembrane region" description="Helical" evidence="7">
    <location>
        <begin position="12"/>
        <end position="36"/>
    </location>
</feature>
<dbReference type="SUPFAM" id="SSF55781">
    <property type="entry name" value="GAF domain-like"/>
    <property type="match status" value="1"/>
</dbReference>
<dbReference type="SUPFAM" id="SSF55874">
    <property type="entry name" value="ATPase domain of HSP90 chaperone/DNA topoisomerase II/histidine kinase"/>
    <property type="match status" value="1"/>
</dbReference>
<dbReference type="InterPro" id="IPR029016">
    <property type="entry name" value="GAF-like_dom_sf"/>
</dbReference>
<name>A0ABT3T0W6_9GAMM</name>
<dbReference type="EMBL" id="SHNO01000001">
    <property type="protein sequence ID" value="MCX2975893.1"/>
    <property type="molecule type" value="Genomic_DNA"/>
</dbReference>
<gene>
    <name evidence="9" type="primary">prsK</name>
    <name evidence="9" type="ORF">EYC82_00810</name>
</gene>
<evidence type="ECO:0000256" key="1">
    <source>
        <dbReference type="ARBA" id="ARBA00000085"/>
    </source>
</evidence>
<dbReference type="EC" id="2.7.13.3" evidence="2"/>
<dbReference type="InterPro" id="IPR036890">
    <property type="entry name" value="HATPase_C_sf"/>
</dbReference>
<feature type="transmembrane region" description="Helical" evidence="7">
    <location>
        <begin position="142"/>
        <end position="162"/>
    </location>
</feature>
<organism evidence="9 10">
    <name type="scientific">Candidatus Marimicrobium litorale</name>
    <dbReference type="NCBI Taxonomy" id="2518991"/>
    <lineage>
        <taxon>Bacteria</taxon>
        <taxon>Pseudomonadati</taxon>
        <taxon>Pseudomonadota</taxon>
        <taxon>Gammaproteobacteria</taxon>
        <taxon>Cellvibrionales</taxon>
        <taxon>Halieaceae</taxon>
        <taxon>Marimicrobium</taxon>
    </lineage>
</organism>
<keyword evidence="3" id="KW-0597">Phosphoprotein</keyword>
<dbReference type="InterPro" id="IPR050736">
    <property type="entry name" value="Sensor_HK_Regulatory"/>
</dbReference>
<evidence type="ECO:0000313" key="9">
    <source>
        <dbReference type="EMBL" id="MCX2975893.1"/>
    </source>
</evidence>
<dbReference type="Gene3D" id="3.30.450.40">
    <property type="match status" value="1"/>
</dbReference>
<feature type="transmembrane region" description="Helical" evidence="7">
    <location>
        <begin position="111"/>
        <end position="130"/>
    </location>
</feature>
<comment type="catalytic activity">
    <reaction evidence="1">
        <text>ATP + protein L-histidine = ADP + protein N-phospho-L-histidine.</text>
        <dbReference type="EC" id="2.7.13.3"/>
    </reaction>
</comment>
<feature type="transmembrane region" description="Helical" evidence="7">
    <location>
        <begin position="287"/>
        <end position="306"/>
    </location>
</feature>
<dbReference type="InterPro" id="IPR036097">
    <property type="entry name" value="HisK_dim/P_sf"/>
</dbReference>
<comment type="caution">
    <text evidence="9">The sequence shown here is derived from an EMBL/GenBank/DDBJ whole genome shotgun (WGS) entry which is preliminary data.</text>
</comment>
<evidence type="ECO:0000256" key="6">
    <source>
        <dbReference type="ARBA" id="ARBA00023012"/>
    </source>
</evidence>
<dbReference type="PROSITE" id="PS50109">
    <property type="entry name" value="HIS_KIN"/>
    <property type="match status" value="1"/>
</dbReference>
<evidence type="ECO:0000259" key="8">
    <source>
        <dbReference type="PROSITE" id="PS50109"/>
    </source>
</evidence>
<dbReference type="PANTHER" id="PTHR43711:SF1">
    <property type="entry name" value="HISTIDINE KINASE 1"/>
    <property type="match status" value="1"/>
</dbReference>
<proteinExistence type="predicted"/>